<dbReference type="InterPro" id="IPR025668">
    <property type="entry name" value="Tnp_DDE_dom"/>
</dbReference>
<name>A0ABZ0XMC1_9BACT</name>
<feature type="domain" description="Transposase DDE" evidence="1">
    <location>
        <begin position="30"/>
        <end position="73"/>
    </location>
</feature>
<evidence type="ECO:0000313" key="3">
    <source>
        <dbReference type="Proteomes" id="UP001326715"/>
    </source>
</evidence>
<accession>A0ABZ0XMC1</accession>
<dbReference type="Proteomes" id="UP001326715">
    <property type="component" value="Chromosome"/>
</dbReference>
<dbReference type="Pfam" id="PF13586">
    <property type="entry name" value="DDE_Tnp_1_2"/>
    <property type="match status" value="1"/>
</dbReference>
<proteinExistence type="predicted"/>
<dbReference type="RefSeq" id="WP_072363036.1">
    <property type="nucleotide sequence ID" value="NZ_CP139972.1"/>
</dbReference>
<dbReference type="EMBL" id="CP140154">
    <property type="protein sequence ID" value="WQG91838.1"/>
    <property type="molecule type" value="Genomic_DNA"/>
</dbReference>
<organism evidence="2 3">
    <name type="scientific">Chitinophaga sancti</name>
    <dbReference type="NCBI Taxonomy" id="1004"/>
    <lineage>
        <taxon>Bacteria</taxon>
        <taxon>Pseudomonadati</taxon>
        <taxon>Bacteroidota</taxon>
        <taxon>Chitinophagia</taxon>
        <taxon>Chitinophagales</taxon>
        <taxon>Chitinophagaceae</taxon>
        <taxon>Chitinophaga</taxon>
    </lineage>
</organism>
<protein>
    <submittedName>
        <fullName evidence="2">Transposase</fullName>
    </submittedName>
</protein>
<dbReference type="PANTHER" id="PTHR30007:SF0">
    <property type="entry name" value="TRANSPOSASE"/>
    <property type="match status" value="1"/>
</dbReference>
<evidence type="ECO:0000259" key="1">
    <source>
        <dbReference type="Pfam" id="PF13586"/>
    </source>
</evidence>
<dbReference type="PANTHER" id="PTHR30007">
    <property type="entry name" value="PHP DOMAIN PROTEIN"/>
    <property type="match status" value="1"/>
</dbReference>
<sequence length="73" mass="8741">MHQRKRRILCSFPQTKRKSISGHSCNVPQTGRWQVERSFAWLNFFRRLDKDHERLPESSVAFIQVAFINILLK</sequence>
<evidence type="ECO:0000313" key="2">
    <source>
        <dbReference type="EMBL" id="WQG91838.1"/>
    </source>
</evidence>
<keyword evidence="3" id="KW-1185">Reference proteome</keyword>
<reference evidence="2 3" key="1">
    <citation type="submission" date="2023-11" db="EMBL/GenBank/DDBJ databases">
        <title>MicrobeMod: A computational toolkit for identifying prokaryotic methylation and restriction-modification with nanopore sequencing.</title>
        <authorList>
            <person name="Crits-Christoph A."/>
            <person name="Kang S.C."/>
            <person name="Lee H."/>
            <person name="Ostrov N."/>
        </authorList>
    </citation>
    <scope>NUCLEOTIDE SEQUENCE [LARGE SCALE GENOMIC DNA]</scope>
    <source>
        <strain evidence="2 3">ATCC 23090</strain>
    </source>
</reference>
<gene>
    <name evidence="2" type="ORF">SR876_10010</name>
</gene>